<dbReference type="SUPFAM" id="SSF52540">
    <property type="entry name" value="P-loop containing nucleoside triphosphate hydrolases"/>
    <property type="match status" value="1"/>
</dbReference>
<dbReference type="GO" id="GO:0006449">
    <property type="term" value="P:regulation of translational termination"/>
    <property type="evidence" value="ECO:0007669"/>
    <property type="project" value="UniProtKB-UniRule"/>
</dbReference>
<reference evidence="10" key="1">
    <citation type="journal article" date="2012" name="Environ. Microbiol.">
        <title>Genomic content of uncultured Bacteroidetes from contrasting oceanic provinces in the North Atlantic Ocean.</title>
        <authorList>
            <person name="Gomez-Pereira P.R."/>
            <person name="Schuler M."/>
            <person name="Fuchs B.M."/>
            <person name="Bennke C."/>
            <person name="Teeling H."/>
            <person name="Waldmann J."/>
            <person name="Richter M."/>
            <person name="Barbe V."/>
            <person name="Bataille E."/>
            <person name="Glockner F.O."/>
            <person name="Amann R."/>
        </authorList>
    </citation>
    <scope>NUCLEOTIDE SEQUENCE</scope>
</reference>
<proteinExistence type="inferred from homology"/>
<keyword evidence="4 8" id="KW-0547">Nucleotide-binding</keyword>
<feature type="binding site" evidence="8">
    <location>
        <begin position="26"/>
        <end position="33"/>
    </location>
    <ligand>
        <name>GTP</name>
        <dbReference type="ChEBI" id="CHEBI:37565"/>
    </ligand>
</feature>
<dbReference type="Pfam" id="PF00009">
    <property type="entry name" value="GTP_EFTU"/>
    <property type="match status" value="1"/>
</dbReference>
<dbReference type="PANTHER" id="PTHR43556">
    <property type="entry name" value="PEPTIDE CHAIN RELEASE FACTOR RF3"/>
    <property type="match status" value="1"/>
</dbReference>
<comment type="similarity">
    <text evidence="2 8">Belongs to the TRAFAC class translation factor GTPase superfamily. Classic translation factor GTPase family. PrfC subfamily.</text>
</comment>
<dbReference type="Pfam" id="PF22042">
    <property type="entry name" value="EF-G_D2"/>
    <property type="match status" value="1"/>
</dbReference>
<dbReference type="PROSITE" id="PS00301">
    <property type="entry name" value="G_TR_1"/>
    <property type="match status" value="1"/>
</dbReference>
<name>H6RF79_9BACT</name>
<dbReference type="Gene3D" id="3.30.70.3280">
    <property type="entry name" value="Peptide chain release factor 3, domain III"/>
    <property type="match status" value="1"/>
</dbReference>
<dbReference type="AlphaFoldDB" id="H6RF79"/>
<dbReference type="InterPro" id="IPR027417">
    <property type="entry name" value="P-loop_NTPase"/>
</dbReference>
<comment type="function">
    <text evidence="8">Increases the formation of ribosomal termination complexes and stimulates activities of RF-1 and RF-2. It binds guanine nucleotides and has strong preference for UGA stop codons. It may interact directly with the ribosome. The stimulation of RF-1 and RF-2 is significantly reduced by GTP and GDP, but not by GMP.</text>
</comment>
<evidence type="ECO:0000259" key="9">
    <source>
        <dbReference type="PROSITE" id="PS51722"/>
    </source>
</evidence>
<evidence type="ECO:0000256" key="7">
    <source>
        <dbReference type="ARBA" id="ARBA00073639"/>
    </source>
</evidence>
<dbReference type="NCBIfam" id="TIGR00503">
    <property type="entry name" value="prfC"/>
    <property type="match status" value="1"/>
</dbReference>
<dbReference type="SUPFAM" id="SSF54980">
    <property type="entry name" value="EF-G C-terminal domain-like"/>
    <property type="match status" value="1"/>
</dbReference>
<dbReference type="GO" id="GO:0003924">
    <property type="term" value="F:GTPase activity"/>
    <property type="evidence" value="ECO:0007669"/>
    <property type="project" value="InterPro"/>
</dbReference>
<dbReference type="InterPro" id="IPR032090">
    <property type="entry name" value="RF3_C"/>
</dbReference>
<dbReference type="HAMAP" id="MF_00072">
    <property type="entry name" value="Rel_fac_3"/>
    <property type="match status" value="1"/>
</dbReference>
<dbReference type="GO" id="GO:0016149">
    <property type="term" value="F:translation release factor activity, codon specific"/>
    <property type="evidence" value="ECO:0007669"/>
    <property type="project" value="UniProtKB-UniRule"/>
</dbReference>
<evidence type="ECO:0000256" key="2">
    <source>
        <dbReference type="ARBA" id="ARBA00009978"/>
    </source>
</evidence>
<sequence>MLNERIFTTMSFLEEIARRRTFGIISHPDAGKTTLTEKLLLFGGAIQEAGAVKSNKIKKAATSDFMEIERQRGISVATSVLAFLYKDKKINILDTPGHKDFAEDTYRTLTAVDSVIVVIDVAKGVEEQTEKLVEVCRMRNIPIIVFINKLDREGKDAFDLLDELEKKLGLVTVPLSFPIGIGYDFQGIYNLWNENIRLFEGEQKTTISQSNLIEHIDNPELEIAIGSNTKETLLEELELVREVYPSFDREAYLNGEQHPIFFGSALNNFGVQELLDCFVDIAPPPMSKDSEERTIAPDEKDFSGFVFKIHANMDPKHRDRLAFIKIVSGTFARNVPYLHVRQKKKLKFSSPNAFFANKKEIIDISYPGDIVGLHDTGNFKIGDTLTSGEQIQFRGIPSFSPEHFRYINNADPMKAKQLNKGIDQLMDEGVAQLFTLELNGRKVVGTVGALQFDVIQYRLEHEYGASCTYENLNVHKACWIEVNDGGEADFTEFKLTKSKFLAKDKQGQLVYLADSAFSLQMTQSKYPKVLFHATSEF</sequence>
<evidence type="ECO:0000256" key="8">
    <source>
        <dbReference type="HAMAP-Rule" id="MF_00072"/>
    </source>
</evidence>
<accession>H6RF79</accession>
<dbReference type="InterPro" id="IPR038467">
    <property type="entry name" value="RF3_dom_3_sf"/>
</dbReference>
<dbReference type="NCBIfam" id="TIGR00231">
    <property type="entry name" value="small_GTP"/>
    <property type="match status" value="1"/>
</dbReference>
<dbReference type="InterPro" id="IPR000795">
    <property type="entry name" value="T_Tr_GTP-bd_dom"/>
</dbReference>
<dbReference type="EMBL" id="FO117587">
    <property type="protein sequence ID" value="CCF99690.1"/>
    <property type="molecule type" value="Genomic_DNA"/>
</dbReference>
<keyword evidence="5 8" id="KW-0648">Protein biosynthesis</keyword>
<dbReference type="InterPro" id="IPR035647">
    <property type="entry name" value="EFG_III/V"/>
</dbReference>
<dbReference type="InterPro" id="IPR009000">
    <property type="entry name" value="Transl_B-barrel_sf"/>
</dbReference>
<dbReference type="NCBIfam" id="NF001964">
    <property type="entry name" value="PRK00741.1"/>
    <property type="match status" value="1"/>
</dbReference>
<dbReference type="InterPro" id="IPR031157">
    <property type="entry name" value="G_TR_CS"/>
</dbReference>
<evidence type="ECO:0000256" key="4">
    <source>
        <dbReference type="ARBA" id="ARBA00022741"/>
    </source>
</evidence>
<dbReference type="SUPFAM" id="SSF50447">
    <property type="entry name" value="Translation proteins"/>
    <property type="match status" value="1"/>
</dbReference>
<gene>
    <name evidence="8 10" type="primary">prfC</name>
    <name evidence="10" type="ORF">VIS_S18BRA80018</name>
</gene>
<protein>
    <recommendedName>
        <fullName evidence="7 8">Peptide chain release factor 3</fullName>
        <shortName evidence="8">RF-3</shortName>
    </recommendedName>
</protein>
<dbReference type="InterPro" id="IPR053905">
    <property type="entry name" value="EF-G-like_DII"/>
</dbReference>
<evidence type="ECO:0000313" key="10">
    <source>
        <dbReference type="EMBL" id="CCF99690.1"/>
    </source>
</evidence>
<dbReference type="FunFam" id="3.30.70.3280:FF:000001">
    <property type="entry name" value="Peptide chain release factor 3"/>
    <property type="match status" value="1"/>
</dbReference>
<dbReference type="Pfam" id="PF16658">
    <property type="entry name" value="RF3_C"/>
    <property type="match status" value="1"/>
</dbReference>
<dbReference type="PROSITE" id="PS51722">
    <property type="entry name" value="G_TR_2"/>
    <property type="match status" value="1"/>
</dbReference>
<evidence type="ECO:0000256" key="5">
    <source>
        <dbReference type="ARBA" id="ARBA00022917"/>
    </source>
</evidence>
<dbReference type="Gene3D" id="3.40.50.300">
    <property type="entry name" value="P-loop containing nucleotide triphosphate hydrolases"/>
    <property type="match status" value="2"/>
</dbReference>
<feature type="domain" description="Tr-type G" evidence="9">
    <location>
        <begin position="17"/>
        <end position="286"/>
    </location>
</feature>
<evidence type="ECO:0000256" key="6">
    <source>
        <dbReference type="ARBA" id="ARBA00023134"/>
    </source>
</evidence>
<evidence type="ECO:0000256" key="1">
    <source>
        <dbReference type="ARBA" id="ARBA00004496"/>
    </source>
</evidence>
<dbReference type="GO" id="GO:0005829">
    <property type="term" value="C:cytosol"/>
    <property type="evidence" value="ECO:0007669"/>
    <property type="project" value="TreeGrafter"/>
</dbReference>
<keyword evidence="3 8" id="KW-0963">Cytoplasm</keyword>
<organism evidence="10">
    <name type="scientific">uncultured Flavobacteriia bacterium</name>
    <dbReference type="NCBI Taxonomy" id="212695"/>
    <lineage>
        <taxon>Bacteria</taxon>
        <taxon>Pseudomonadati</taxon>
        <taxon>Bacteroidota</taxon>
        <taxon>Flavobacteriia</taxon>
        <taxon>environmental samples</taxon>
    </lineage>
</organism>
<reference evidence="10" key="2">
    <citation type="submission" date="2012-02" db="EMBL/GenBank/DDBJ databases">
        <authorList>
            <person name="Genoscope - CEA"/>
        </authorList>
    </citation>
    <scope>NUCLEOTIDE SEQUENCE</scope>
</reference>
<keyword evidence="6 8" id="KW-0342">GTP-binding</keyword>
<dbReference type="PRINTS" id="PR00315">
    <property type="entry name" value="ELONGATNFCT"/>
</dbReference>
<dbReference type="InterPro" id="IPR005225">
    <property type="entry name" value="Small_GTP-bd"/>
</dbReference>
<comment type="subcellular location">
    <subcellularLocation>
        <location evidence="1 8">Cytoplasm</location>
    </subcellularLocation>
</comment>
<evidence type="ECO:0000256" key="3">
    <source>
        <dbReference type="ARBA" id="ARBA00022490"/>
    </source>
</evidence>
<feature type="binding site" evidence="8">
    <location>
        <begin position="94"/>
        <end position="98"/>
    </location>
    <ligand>
        <name>GTP</name>
        <dbReference type="ChEBI" id="CHEBI:37565"/>
    </ligand>
</feature>
<dbReference type="InterPro" id="IPR004548">
    <property type="entry name" value="PrfC"/>
</dbReference>
<dbReference type="PANTHER" id="PTHR43556:SF2">
    <property type="entry name" value="PEPTIDE CHAIN RELEASE FACTOR RF3"/>
    <property type="match status" value="1"/>
</dbReference>
<dbReference type="GO" id="GO:0016150">
    <property type="term" value="F:translation release factor activity, codon nonspecific"/>
    <property type="evidence" value="ECO:0007669"/>
    <property type="project" value="TreeGrafter"/>
</dbReference>
<feature type="binding site" evidence="8">
    <location>
        <begin position="148"/>
        <end position="151"/>
    </location>
    <ligand>
        <name>GTP</name>
        <dbReference type="ChEBI" id="CHEBI:37565"/>
    </ligand>
</feature>
<dbReference type="CDD" id="cd16259">
    <property type="entry name" value="RF3_III"/>
    <property type="match status" value="1"/>
</dbReference>
<dbReference type="FunFam" id="3.40.50.300:FF:000542">
    <property type="entry name" value="Peptide chain release factor 3"/>
    <property type="match status" value="1"/>
</dbReference>
<dbReference type="GO" id="GO:0005525">
    <property type="term" value="F:GTP binding"/>
    <property type="evidence" value="ECO:0007669"/>
    <property type="project" value="UniProtKB-UniRule"/>
</dbReference>